<sequence length="133" mass="15281">MEEDRQVEVIDECSLHPQLDDGDGDHLRLDDWSNLRASVFVVRIVLREMKMQIVRKKIVILAMNPGKMMDGEVISMTRGEATRGATIMISSGTILGEAHFYFCAVFDLLLKPMQAARVGKRCFFRKRYMQSRL</sequence>
<protein>
    <submittedName>
        <fullName evidence="1">Uncharacterized protein</fullName>
    </submittedName>
</protein>
<proteinExistence type="predicted"/>
<comment type="caution">
    <text evidence="1">The sequence shown here is derived from an EMBL/GenBank/DDBJ whole genome shotgun (WGS) entry which is preliminary data.</text>
</comment>
<keyword evidence="2" id="KW-1185">Reference proteome</keyword>
<reference evidence="2" key="1">
    <citation type="journal article" date="2019" name="Gigascience">
        <title>De novo genome assembly of the endangered Acer yangbiense, a plant species with extremely small populations endemic to Yunnan Province, China.</title>
        <authorList>
            <person name="Yang J."/>
            <person name="Wariss H.M."/>
            <person name="Tao L."/>
            <person name="Zhang R."/>
            <person name="Yun Q."/>
            <person name="Hollingsworth P."/>
            <person name="Dao Z."/>
            <person name="Luo G."/>
            <person name="Guo H."/>
            <person name="Ma Y."/>
            <person name="Sun W."/>
        </authorList>
    </citation>
    <scope>NUCLEOTIDE SEQUENCE [LARGE SCALE GENOMIC DNA]</scope>
    <source>
        <strain evidence="2">cv. Malutang</strain>
    </source>
</reference>
<evidence type="ECO:0000313" key="1">
    <source>
        <dbReference type="EMBL" id="TXG74124.1"/>
    </source>
</evidence>
<dbReference type="EMBL" id="VAHF01000001">
    <property type="protein sequence ID" value="TXG74124.1"/>
    <property type="molecule type" value="Genomic_DNA"/>
</dbReference>
<gene>
    <name evidence="1" type="ORF">EZV62_002703</name>
</gene>
<evidence type="ECO:0000313" key="2">
    <source>
        <dbReference type="Proteomes" id="UP000323000"/>
    </source>
</evidence>
<dbReference type="Proteomes" id="UP000323000">
    <property type="component" value="Chromosome 1"/>
</dbReference>
<name>A0A5C7IZ10_9ROSI</name>
<dbReference type="AlphaFoldDB" id="A0A5C7IZ10"/>
<organism evidence="1 2">
    <name type="scientific">Acer yangbiense</name>
    <dbReference type="NCBI Taxonomy" id="1000413"/>
    <lineage>
        <taxon>Eukaryota</taxon>
        <taxon>Viridiplantae</taxon>
        <taxon>Streptophyta</taxon>
        <taxon>Embryophyta</taxon>
        <taxon>Tracheophyta</taxon>
        <taxon>Spermatophyta</taxon>
        <taxon>Magnoliopsida</taxon>
        <taxon>eudicotyledons</taxon>
        <taxon>Gunneridae</taxon>
        <taxon>Pentapetalae</taxon>
        <taxon>rosids</taxon>
        <taxon>malvids</taxon>
        <taxon>Sapindales</taxon>
        <taxon>Sapindaceae</taxon>
        <taxon>Hippocastanoideae</taxon>
        <taxon>Acereae</taxon>
        <taxon>Acer</taxon>
    </lineage>
</organism>
<accession>A0A5C7IZ10</accession>